<protein>
    <submittedName>
        <fullName evidence="2">Phosphatase PAP2 family protein</fullName>
    </submittedName>
</protein>
<keyword evidence="3" id="KW-1185">Reference proteome</keyword>
<dbReference type="Proteomes" id="UP000671862">
    <property type="component" value="Chromosome"/>
</dbReference>
<dbReference type="PANTHER" id="PTHR14969:SF13">
    <property type="entry name" value="AT30094P"/>
    <property type="match status" value="1"/>
</dbReference>
<dbReference type="PANTHER" id="PTHR14969">
    <property type="entry name" value="SPHINGOSINE-1-PHOSPHATE PHOSPHOHYDROLASE"/>
    <property type="match status" value="1"/>
</dbReference>
<dbReference type="EMBL" id="CP071446">
    <property type="protein sequence ID" value="QTA38110.1"/>
    <property type="molecule type" value="Genomic_DNA"/>
</dbReference>
<accession>A0ABX7S8J7</accession>
<dbReference type="Pfam" id="PF01569">
    <property type="entry name" value="PAP2"/>
    <property type="match status" value="1"/>
</dbReference>
<dbReference type="CDD" id="cd03394">
    <property type="entry name" value="PAP2_like_5"/>
    <property type="match status" value="1"/>
</dbReference>
<dbReference type="InterPro" id="IPR036938">
    <property type="entry name" value="PAP2/HPO_sf"/>
</dbReference>
<dbReference type="RefSeq" id="WP_207566831.1">
    <property type="nucleotide sequence ID" value="NZ_CP071446.1"/>
</dbReference>
<name>A0ABX7S8J7_9BACT</name>
<evidence type="ECO:0000259" key="1">
    <source>
        <dbReference type="SMART" id="SM00014"/>
    </source>
</evidence>
<organism evidence="2 3">
    <name type="scientific">Thermosipho ferrireducens</name>
    <dbReference type="NCBI Taxonomy" id="2571116"/>
    <lineage>
        <taxon>Bacteria</taxon>
        <taxon>Thermotogati</taxon>
        <taxon>Thermotogota</taxon>
        <taxon>Thermotogae</taxon>
        <taxon>Thermotogales</taxon>
        <taxon>Fervidobacteriaceae</taxon>
        <taxon>Thermosipho</taxon>
    </lineage>
</organism>
<proteinExistence type="predicted"/>
<gene>
    <name evidence="2" type="ORF">JYK00_00780</name>
</gene>
<evidence type="ECO:0000313" key="3">
    <source>
        <dbReference type="Proteomes" id="UP000671862"/>
    </source>
</evidence>
<dbReference type="Gene3D" id="1.20.144.10">
    <property type="entry name" value="Phosphatidic acid phosphatase type 2/haloperoxidase"/>
    <property type="match status" value="1"/>
</dbReference>
<sequence>MKQILIVFFIFFIFSILFSFSIEEIKNDISSITITEDYALFIPFTLVDEPIRNNLPSETNFFIVNFINNMDTKDFLMLSGITALITYLDDPYLSFTIIESTLFTGGVTQLLKFLTGRARPYENKGSFHFRPFNFENSYHSFPSGHSSLAWAIFTPIAEKYGNIWLVIPAIFSISRVLGDYHWTSDVIAGAILGYNIGKTFFKTKSAP</sequence>
<feature type="domain" description="Phosphatidic acid phosphatase type 2/haloperoxidase" evidence="1">
    <location>
        <begin position="92"/>
        <end position="201"/>
    </location>
</feature>
<dbReference type="SMART" id="SM00014">
    <property type="entry name" value="acidPPc"/>
    <property type="match status" value="1"/>
</dbReference>
<dbReference type="SUPFAM" id="SSF48317">
    <property type="entry name" value="Acid phosphatase/Vanadium-dependent haloperoxidase"/>
    <property type="match status" value="1"/>
</dbReference>
<reference evidence="2 3" key="1">
    <citation type="submission" date="2021-03" db="EMBL/GenBank/DDBJ databases">
        <title>Thermosipho ferrireducens sp.nov., an anaerobic thermophilic iron-reducing bacterium isolated from a deep-sea hydrothermal sulfide deposits.</title>
        <authorList>
            <person name="Zeng X."/>
            <person name="Chen Y."/>
            <person name="Shao Z."/>
        </authorList>
    </citation>
    <scope>NUCLEOTIDE SEQUENCE [LARGE SCALE GENOMIC DNA]</scope>
    <source>
        <strain evidence="2 3">JL129W03</strain>
    </source>
</reference>
<evidence type="ECO:0000313" key="2">
    <source>
        <dbReference type="EMBL" id="QTA38110.1"/>
    </source>
</evidence>
<dbReference type="InterPro" id="IPR000326">
    <property type="entry name" value="PAP2/HPO"/>
</dbReference>